<gene>
    <name evidence="2" type="ORF">DCAF_LOCUS3063</name>
</gene>
<feature type="region of interest" description="Disordered" evidence="1">
    <location>
        <begin position="1"/>
        <end position="35"/>
    </location>
</feature>
<keyword evidence="3" id="KW-1185">Reference proteome</keyword>
<name>A0AAV1QWA8_9ROSI</name>
<evidence type="ECO:0000313" key="3">
    <source>
        <dbReference type="Proteomes" id="UP001314170"/>
    </source>
</evidence>
<reference evidence="2 3" key="1">
    <citation type="submission" date="2024-01" db="EMBL/GenBank/DDBJ databases">
        <authorList>
            <person name="Waweru B."/>
        </authorList>
    </citation>
    <scope>NUCLEOTIDE SEQUENCE [LARGE SCALE GENOMIC DNA]</scope>
</reference>
<feature type="non-terminal residue" evidence="2">
    <location>
        <position position="104"/>
    </location>
</feature>
<feature type="compositionally biased region" description="Basic and acidic residues" evidence="1">
    <location>
        <begin position="8"/>
        <end position="21"/>
    </location>
</feature>
<organism evidence="2 3">
    <name type="scientific">Dovyalis caffra</name>
    <dbReference type="NCBI Taxonomy" id="77055"/>
    <lineage>
        <taxon>Eukaryota</taxon>
        <taxon>Viridiplantae</taxon>
        <taxon>Streptophyta</taxon>
        <taxon>Embryophyta</taxon>
        <taxon>Tracheophyta</taxon>
        <taxon>Spermatophyta</taxon>
        <taxon>Magnoliopsida</taxon>
        <taxon>eudicotyledons</taxon>
        <taxon>Gunneridae</taxon>
        <taxon>Pentapetalae</taxon>
        <taxon>rosids</taxon>
        <taxon>fabids</taxon>
        <taxon>Malpighiales</taxon>
        <taxon>Salicaceae</taxon>
        <taxon>Flacourtieae</taxon>
        <taxon>Dovyalis</taxon>
    </lineage>
</organism>
<proteinExistence type="predicted"/>
<accession>A0AAV1QWA8</accession>
<comment type="caution">
    <text evidence="2">The sequence shown here is derived from an EMBL/GenBank/DDBJ whole genome shotgun (WGS) entry which is preliminary data.</text>
</comment>
<sequence length="104" mass="11246">MAGRGGGGKKETLQQREEKAKITSRGPMNTRPYELAPPNVQKQRLSALPAFTSFSKNILAGRPLDQGAEKNLIIQSIQRAPTPPEGPFASNPCKYVPGSSRCQP</sequence>
<evidence type="ECO:0000256" key="1">
    <source>
        <dbReference type="SAM" id="MobiDB-lite"/>
    </source>
</evidence>
<dbReference type="AlphaFoldDB" id="A0AAV1QWA8"/>
<evidence type="ECO:0000313" key="2">
    <source>
        <dbReference type="EMBL" id="CAK7325388.1"/>
    </source>
</evidence>
<feature type="region of interest" description="Disordered" evidence="1">
    <location>
        <begin position="79"/>
        <end position="104"/>
    </location>
</feature>
<dbReference type="EMBL" id="CAWUPB010000850">
    <property type="protein sequence ID" value="CAK7325388.1"/>
    <property type="molecule type" value="Genomic_DNA"/>
</dbReference>
<dbReference type="Proteomes" id="UP001314170">
    <property type="component" value="Unassembled WGS sequence"/>
</dbReference>
<protein>
    <submittedName>
        <fullName evidence="2">Uncharacterized protein</fullName>
    </submittedName>
</protein>